<keyword evidence="3" id="KW-1185">Reference proteome</keyword>
<gene>
    <name evidence="2" type="ORF">H8K32_10825</name>
</gene>
<proteinExistence type="predicted"/>
<keyword evidence="1" id="KW-0732">Signal</keyword>
<accession>A0A923HI55</accession>
<dbReference type="AlphaFoldDB" id="A0A923HI55"/>
<evidence type="ECO:0000313" key="3">
    <source>
        <dbReference type="Proteomes" id="UP000634011"/>
    </source>
</evidence>
<evidence type="ECO:0000256" key="1">
    <source>
        <dbReference type="SAM" id="SignalP"/>
    </source>
</evidence>
<dbReference type="EMBL" id="JACOFV010000009">
    <property type="protein sequence ID" value="MBC3862595.1"/>
    <property type="molecule type" value="Genomic_DNA"/>
</dbReference>
<dbReference type="Proteomes" id="UP000634011">
    <property type="component" value="Unassembled WGS sequence"/>
</dbReference>
<protein>
    <submittedName>
        <fullName evidence="2">Uncharacterized protein</fullName>
    </submittedName>
</protein>
<comment type="caution">
    <text evidence="2">The sequence shown here is derived from an EMBL/GenBank/DDBJ whole genome shotgun (WGS) entry which is preliminary data.</text>
</comment>
<reference evidence="2" key="1">
    <citation type="submission" date="2020-08" db="EMBL/GenBank/DDBJ databases">
        <title>Novel species isolated from subtropical streams in China.</title>
        <authorList>
            <person name="Lu H."/>
        </authorList>
    </citation>
    <scope>NUCLEOTIDE SEQUENCE</scope>
    <source>
        <strain evidence="2">KACC 12607</strain>
    </source>
</reference>
<dbReference type="RefSeq" id="WP_186912517.1">
    <property type="nucleotide sequence ID" value="NZ_JACOFV010000009.1"/>
</dbReference>
<organism evidence="2 3">
    <name type="scientific">Undibacterium jejuense</name>
    <dbReference type="NCBI Taxonomy" id="1344949"/>
    <lineage>
        <taxon>Bacteria</taxon>
        <taxon>Pseudomonadati</taxon>
        <taxon>Pseudomonadota</taxon>
        <taxon>Betaproteobacteria</taxon>
        <taxon>Burkholderiales</taxon>
        <taxon>Oxalobacteraceae</taxon>
        <taxon>Undibacterium</taxon>
    </lineage>
</organism>
<evidence type="ECO:0000313" key="2">
    <source>
        <dbReference type="EMBL" id="MBC3862595.1"/>
    </source>
</evidence>
<feature type="chain" id="PRO_5036897032" evidence="1">
    <location>
        <begin position="23"/>
        <end position="217"/>
    </location>
</feature>
<sequence length="217" mass="23099">MNAINKLSLVSAVILSSTLICAVNSANAFSESDFQMNFKSFTQAKSDADAEKAATGFQEMLKAEPANPLLMAYAGAATTKLATTTIFPWKKMSYSEDGLAMLDKALQLSSNTNAAAVMHGTVPVILEAKFVAANTFLAVPGFMNRGSQGQKLLNEILQHPLFSSTAVDFRGAVWMRAANLAIDQKHPELAKTYLNAIIQANAPQAANANSLLKGIPS</sequence>
<name>A0A923HI55_9BURK</name>
<feature type="signal peptide" evidence="1">
    <location>
        <begin position="1"/>
        <end position="22"/>
    </location>
</feature>